<gene>
    <name evidence="1" type="ORF">NDU88_004256</name>
</gene>
<protein>
    <submittedName>
        <fullName evidence="1">Uncharacterized protein</fullName>
    </submittedName>
</protein>
<dbReference type="EMBL" id="JANPWB010000008">
    <property type="protein sequence ID" value="KAJ1163804.1"/>
    <property type="molecule type" value="Genomic_DNA"/>
</dbReference>
<evidence type="ECO:0000313" key="1">
    <source>
        <dbReference type="EMBL" id="KAJ1163804.1"/>
    </source>
</evidence>
<evidence type="ECO:0000313" key="2">
    <source>
        <dbReference type="Proteomes" id="UP001066276"/>
    </source>
</evidence>
<name>A0AAV7SIE6_PLEWA</name>
<organism evidence="1 2">
    <name type="scientific">Pleurodeles waltl</name>
    <name type="common">Iberian ribbed newt</name>
    <dbReference type="NCBI Taxonomy" id="8319"/>
    <lineage>
        <taxon>Eukaryota</taxon>
        <taxon>Metazoa</taxon>
        <taxon>Chordata</taxon>
        <taxon>Craniata</taxon>
        <taxon>Vertebrata</taxon>
        <taxon>Euteleostomi</taxon>
        <taxon>Amphibia</taxon>
        <taxon>Batrachia</taxon>
        <taxon>Caudata</taxon>
        <taxon>Salamandroidea</taxon>
        <taxon>Salamandridae</taxon>
        <taxon>Pleurodelinae</taxon>
        <taxon>Pleurodeles</taxon>
    </lineage>
</organism>
<accession>A0AAV7SIE6</accession>
<dbReference type="AlphaFoldDB" id="A0AAV7SIE6"/>
<proteinExistence type="predicted"/>
<reference evidence="1" key="1">
    <citation type="journal article" date="2022" name="bioRxiv">
        <title>Sequencing and chromosome-scale assembly of the giantPleurodeles waltlgenome.</title>
        <authorList>
            <person name="Brown T."/>
            <person name="Elewa A."/>
            <person name="Iarovenko S."/>
            <person name="Subramanian E."/>
            <person name="Araus A.J."/>
            <person name="Petzold A."/>
            <person name="Susuki M."/>
            <person name="Suzuki K.-i.T."/>
            <person name="Hayashi T."/>
            <person name="Toyoda A."/>
            <person name="Oliveira C."/>
            <person name="Osipova E."/>
            <person name="Leigh N.D."/>
            <person name="Simon A."/>
            <person name="Yun M.H."/>
        </authorList>
    </citation>
    <scope>NUCLEOTIDE SEQUENCE</scope>
    <source>
        <strain evidence="1">20211129_DDA</strain>
        <tissue evidence="1">Liver</tissue>
    </source>
</reference>
<keyword evidence="2" id="KW-1185">Reference proteome</keyword>
<dbReference type="Proteomes" id="UP001066276">
    <property type="component" value="Chromosome 4_2"/>
</dbReference>
<sequence length="113" mass="13096">MRERTCEWKEGDLVRVKSPRVMIKGLSKFSDRKRIIQVGDSAVKLDDGKWWNKCKISVSKVVCNNKNAQSAKQDVCENNNVSRTSIPTVRHSMRTPRSVKVPKKFDDYVLMQR</sequence>
<comment type="caution">
    <text evidence="1">The sequence shown here is derived from an EMBL/GenBank/DDBJ whole genome shotgun (WGS) entry which is preliminary data.</text>
</comment>